<accession>A0ABP1S329</accession>
<comment type="caution">
    <text evidence="3">The sequence shown here is derived from an EMBL/GenBank/DDBJ whole genome shotgun (WGS) entry which is preliminary data.</text>
</comment>
<dbReference type="PROSITE" id="PS50181">
    <property type="entry name" value="FBOX"/>
    <property type="match status" value="1"/>
</dbReference>
<proteinExistence type="predicted"/>
<name>A0ABP1S329_9HEXA</name>
<evidence type="ECO:0000313" key="4">
    <source>
        <dbReference type="Proteomes" id="UP001642540"/>
    </source>
</evidence>
<dbReference type="Pfam" id="PF12937">
    <property type="entry name" value="F-box-like"/>
    <property type="match status" value="1"/>
</dbReference>
<dbReference type="EMBL" id="CAXLJM020000148">
    <property type="protein sequence ID" value="CAL8142237.1"/>
    <property type="molecule type" value="Genomic_DNA"/>
</dbReference>
<feature type="compositionally biased region" description="Basic residues" evidence="1">
    <location>
        <begin position="1"/>
        <end position="17"/>
    </location>
</feature>
<dbReference type="Proteomes" id="UP001642540">
    <property type="component" value="Unassembled WGS sequence"/>
</dbReference>
<evidence type="ECO:0000259" key="2">
    <source>
        <dbReference type="PROSITE" id="PS50181"/>
    </source>
</evidence>
<dbReference type="CDD" id="cd09917">
    <property type="entry name" value="F-box_SF"/>
    <property type="match status" value="1"/>
</dbReference>
<feature type="region of interest" description="Disordered" evidence="1">
    <location>
        <begin position="1"/>
        <end position="25"/>
    </location>
</feature>
<organism evidence="3 4">
    <name type="scientific">Orchesella dallaii</name>
    <dbReference type="NCBI Taxonomy" id="48710"/>
    <lineage>
        <taxon>Eukaryota</taxon>
        <taxon>Metazoa</taxon>
        <taxon>Ecdysozoa</taxon>
        <taxon>Arthropoda</taxon>
        <taxon>Hexapoda</taxon>
        <taxon>Collembola</taxon>
        <taxon>Entomobryomorpha</taxon>
        <taxon>Entomobryoidea</taxon>
        <taxon>Orchesellidae</taxon>
        <taxon>Orchesellinae</taxon>
        <taxon>Orchesella</taxon>
    </lineage>
</organism>
<feature type="domain" description="F-box" evidence="2">
    <location>
        <begin position="31"/>
        <end position="86"/>
    </location>
</feature>
<gene>
    <name evidence="3" type="ORF">ODALV1_LOCUS28985</name>
</gene>
<protein>
    <recommendedName>
        <fullName evidence="2">F-box domain-containing protein</fullName>
    </recommendedName>
</protein>
<dbReference type="SMART" id="SM00256">
    <property type="entry name" value="FBOX"/>
    <property type="match status" value="1"/>
</dbReference>
<sequence length="555" mass="63698">MPKNRKSVQRQTRKHYRRADTRRKTNACNQHNPIADVPNEILFEVLSRCDNKTLQNAKLTCQRWYAVVNESIGVSLAIGQACYSTINQPKVAFQPVEVVEQVGVNDCYVGELNDFEGCPFQYPQTVRKLVFDGPISNFNLLTLLAPLPNLSHLSFHYSALENANIEYNTLRSVSLKSLKLSSHLVNQYYSRDKAETVLLNVITLLRSIHSQQLQTLILDLVYIRKYERDLTKAILAVLVRHKLTMKTVQCYNVLKIQEPADGPPGEENSDDILMQTEEQCPLAKEEIVSQALHEAVNIKRICYAGLRDMESDMIWNYLIVSQKNLQELFYMNDSRDIQSTGLPCLRMNGTTLRKLLFHINAVDETRNIIHFDCGIFKTFPNLSHLLIRGRQLLFQHRIDADANITRFAMKIPILRNLDLIPYTVTVLSLRDILVDAESLSKLQACFPPHLVNLRLVDAGSIGAYGIKPETLLELLKCTQLQELEIIRSFNKISWEVASGKDIYEEALFYRVRCMWEFHGSRDPFGIFCFKTLPMFDYGQAENTLRANDVCEVVFQ</sequence>
<keyword evidence="4" id="KW-1185">Reference proteome</keyword>
<dbReference type="Gene3D" id="1.20.1280.50">
    <property type="match status" value="1"/>
</dbReference>
<dbReference type="InterPro" id="IPR001810">
    <property type="entry name" value="F-box_dom"/>
</dbReference>
<reference evidence="3 4" key="1">
    <citation type="submission" date="2024-08" db="EMBL/GenBank/DDBJ databases">
        <authorList>
            <person name="Cucini C."/>
            <person name="Frati F."/>
        </authorList>
    </citation>
    <scope>NUCLEOTIDE SEQUENCE [LARGE SCALE GENOMIC DNA]</scope>
</reference>
<dbReference type="InterPro" id="IPR032675">
    <property type="entry name" value="LRR_dom_sf"/>
</dbReference>
<dbReference type="Gene3D" id="3.80.10.10">
    <property type="entry name" value="Ribonuclease Inhibitor"/>
    <property type="match status" value="1"/>
</dbReference>
<evidence type="ECO:0000256" key="1">
    <source>
        <dbReference type="SAM" id="MobiDB-lite"/>
    </source>
</evidence>
<evidence type="ECO:0000313" key="3">
    <source>
        <dbReference type="EMBL" id="CAL8142237.1"/>
    </source>
</evidence>
<dbReference type="SUPFAM" id="SSF81383">
    <property type="entry name" value="F-box domain"/>
    <property type="match status" value="1"/>
</dbReference>
<dbReference type="InterPro" id="IPR036047">
    <property type="entry name" value="F-box-like_dom_sf"/>
</dbReference>